<dbReference type="Gene3D" id="1.20.1070.10">
    <property type="entry name" value="Rhodopsin 7-helix transmembrane proteins"/>
    <property type="match status" value="1"/>
</dbReference>
<keyword evidence="1" id="KW-0472">Membrane</keyword>
<sequence length="353" mass="40799">MDLYIFHHDEFERRYNCSFKTFDEWSKYGVQNIPLGQLYLVLGTIYIVLYIPILIVMSRPKLLKHSCFKIMFFLGLVDITSTVLNCIVPGYLGLKGVVGCMYRDFLYITCSTALACWFCQCCTCTVLAINRCVDFWRPKWMIWLFEGKVVYFWILLCMSYFFTVFFFCTSGFFSSLGMAYFFDPYFLIPMEETPIDRSDYYSMFHSINNIVIVIVLPALYGFLILSVWWKSRGAQSASLSKMQRQLFFQAFWICFLNFSAALLYVYIQFFSVPFFFLIPLSNMLWQGSNGGAVLIYLCLNRTIRSGVLQLLCNPFAKYQESTSSAVHPSSGVGSSYIKQGSHAFDGSETQAAR</sequence>
<feature type="transmembrane region" description="Helical" evidence="1">
    <location>
        <begin position="38"/>
        <end position="58"/>
    </location>
</feature>
<feature type="transmembrane region" description="Helical" evidence="1">
    <location>
        <begin position="70"/>
        <end position="93"/>
    </location>
</feature>
<keyword evidence="3" id="KW-1185">Reference proteome</keyword>
<accession>A0AA39H9V7</accession>
<proteinExistence type="predicted"/>
<dbReference type="AlphaFoldDB" id="A0AA39H9V7"/>
<feature type="transmembrane region" description="Helical" evidence="1">
    <location>
        <begin position="202"/>
        <end position="225"/>
    </location>
</feature>
<evidence type="ECO:0000313" key="2">
    <source>
        <dbReference type="EMBL" id="KAK0401366.1"/>
    </source>
</evidence>
<keyword evidence="1" id="KW-1133">Transmembrane helix</keyword>
<dbReference type="Pfam" id="PF10321">
    <property type="entry name" value="7TM_GPCR_Srt"/>
    <property type="match status" value="1"/>
</dbReference>
<protein>
    <submittedName>
        <fullName evidence="2">Uncharacterized protein</fullName>
    </submittedName>
</protein>
<dbReference type="InterPro" id="IPR019425">
    <property type="entry name" value="7TM_GPCR_serpentine_rcpt_Srt"/>
</dbReference>
<dbReference type="Proteomes" id="UP001175271">
    <property type="component" value="Unassembled WGS sequence"/>
</dbReference>
<evidence type="ECO:0000256" key="1">
    <source>
        <dbReference type="SAM" id="Phobius"/>
    </source>
</evidence>
<reference evidence="2" key="1">
    <citation type="submission" date="2023-06" db="EMBL/GenBank/DDBJ databases">
        <title>Genomic analysis of the entomopathogenic nematode Steinernema hermaphroditum.</title>
        <authorList>
            <person name="Schwarz E.M."/>
            <person name="Heppert J.K."/>
            <person name="Baniya A."/>
            <person name="Schwartz H.T."/>
            <person name="Tan C.-H."/>
            <person name="Antoshechkin I."/>
            <person name="Sternberg P.W."/>
            <person name="Goodrich-Blair H."/>
            <person name="Dillman A.R."/>
        </authorList>
    </citation>
    <scope>NUCLEOTIDE SEQUENCE</scope>
    <source>
        <strain evidence="2">PS9179</strain>
        <tissue evidence="2">Whole animal</tissue>
    </source>
</reference>
<keyword evidence="1" id="KW-0812">Transmembrane</keyword>
<evidence type="ECO:0000313" key="3">
    <source>
        <dbReference type="Proteomes" id="UP001175271"/>
    </source>
</evidence>
<name>A0AA39H9V7_9BILA</name>
<feature type="transmembrane region" description="Helical" evidence="1">
    <location>
        <begin position="246"/>
        <end position="267"/>
    </location>
</feature>
<organism evidence="2 3">
    <name type="scientific">Steinernema hermaphroditum</name>
    <dbReference type="NCBI Taxonomy" id="289476"/>
    <lineage>
        <taxon>Eukaryota</taxon>
        <taxon>Metazoa</taxon>
        <taxon>Ecdysozoa</taxon>
        <taxon>Nematoda</taxon>
        <taxon>Chromadorea</taxon>
        <taxon>Rhabditida</taxon>
        <taxon>Tylenchina</taxon>
        <taxon>Panagrolaimomorpha</taxon>
        <taxon>Strongyloidoidea</taxon>
        <taxon>Steinernematidae</taxon>
        <taxon>Steinernema</taxon>
    </lineage>
</organism>
<feature type="transmembrane region" description="Helical" evidence="1">
    <location>
        <begin position="150"/>
        <end position="182"/>
    </location>
</feature>
<feature type="transmembrane region" description="Helical" evidence="1">
    <location>
        <begin position="273"/>
        <end position="299"/>
    </location>
</feature>
<dbReference type="EMBL" id="JAUCMV010000004">
    <property type="protein sequence ID" value="KAK0401366.1"/>
    <property type="molecule type" value="Genomic_DNA"/>
</dbReference>
<comment type="caution">
    <text evidence="2">The sequence shown here is derived from an EMBL/GenBank/DDBJ whole genome shotgun (WGS) entry which is preliminary data.</text>
</comment>
<gene>
    <name evidence="2" type="ORF">QR680_015741</name>
</gene>
<feature type="transmembrane region" description="Helical" evidence="1">
    <location>
        <begin position="105"/>
        <end position="129"/>
    </location>
</feature>
<dbReference type="PANTHER" id="PTHR23021:SF28">
    <property type="entry name" value="SERPENTINE RECEPTOR, CLASS T-RELATED"/>
    <property type="match status" value="1"/>
</dbReference>
<dbReference type="PANTHER" id="PTHR23021">
    <property type="entry name" value="SERPENTINE RECEPTOR, CLASS T"/>
    <property type="match status" value="1"/>
</dbReference>
<dbReference type="SUPFAM" id="SSF81321">
    <property type="entry name" value="Family A G protein-coupled receptor-like"/>
    <property type="match status" value="1"/>
</dbReference>